<feature type="region of interest" description="Involved in Mg(2+) ion dislocation from EF-Tu" evidence="3">
    <location>
        <begin position="54"/>
        <end position="57"/>
    </location>
</feature>
<accession>C7LK45</accession>
<name>C7LK45_KARMS</name>
<dbReference type="InterPro" id="IPR014039">
    <property type="entry name" value="Transl_elong_EFTs/EF1B_dimer"/>
</dbReference>
<dbReference type="GO" id="GO:0003746">
    <property type="term" value="F:translation elongation factor activity"/>
    <property type="evidence" value="ECO:0007669"/>
    <property type="project" value="UniProtKB-UniRule"/>
</dbReference>
<protein>
    <recommendedName>
        <fullName evidence="3">Elongation factor Ts</fullName>
        <shortName evidence="3">EF-Ts</shortName>
    </recommendedName>
</protein>
<comment type="function">
    <text evidence="3">Associates with the EF-Tu.GDP complex and induces the exchange of GDP to GTP. It remains bound to the aminoacyl-tRNA.EF-Tu.GTP complex up to the GTP hydrolysis stage on the ribosome.</text>
</comment>
<dbReference type="Gene3D" id="3.30.479.20">
    <property type="entry name" value="Elongation factor Ts, dimerisation domain"/>
    <property type="match status" value="2"/>
</dbReference>
<comment type="similarity">
    <text evidence="3">Belongs to the EF-Ts family.</text>
</comment>
<evidence type="ECO:0000313" key="5">
    <source>
        <dbReference type="EMBL" id="ACU52807.1"/>
    </source>
</evidence>
<dbReference type="STRING" id="595499.SMDSEM_092"/>
<keyword evidence="2 3" id="KW-0648">Protein biosynthesis</keyword>
<dbReference type="PANTHER" id="PTHR11741:SF0">
    <property type="entry name" value="ELONGATION FACTOR TS, MITOCHONDRIAL"/>
    <property type="match status" value="1"/>
</dbReference>
<feature type="domain" description="Translation elongation factor EFTs/EF1B dimerisation" evidence="4">
    <location>
        <begin position="45"/>
        <end position="243"/>
    </location>
</feature>
<dbReference type="Pfam" id="PF00889">
    <property type="entry name" value="EF_TS"/>
    <property type="match status" value="1"/>
</dbReference>
<dbReference type="PANTHER" id="PTHR11741">
    <property type="entry name" value="ELONGATION FACTOR TS"/>
    <property type="match status" value="1"/>
</dbReference>
<dbReference type="AlphaFoldDB" id="C7LK45"/>
<evidence type="ECO:0000259" key="4">
    <source>
        <dbReference type="Pfam" id="PF00889"/>
    </source>
</evidence>
<evidence type="ECO:0000313" key="6">
    <source>
        <dbReference type="Proteomes" id="UP000008074"/>
    </source>
</evidence>
<dbReference type="HAMAP" id="MF_00050">
    <property type="entry name" value="EF_Ts"/>
    <property type="match status" value="1"/>
</dbReference>
<keyword evidence="1 3" id="KW-0251">Elongation factor</keyword>
<dbReference type="Proteomes" id="UP000008074">
    <property type="component" value="Chromosome"/>
</dbReference>
<dbReference type="InterPro" id="IPR001816">
    <property type="entry name" value="Transl_elong_EFTs/EF1B"/>
</dbReference>
<keyword evidence="3" id="KW-0963">Cytoplasm</keyword>
<dbReference type="HOGENOM" id="CLU_047155_0_0_10"/>
<evidence type="ECO:0000256" key="3">
    <source>
        <dbReference type="HAMAP-Rule" id="MF_00050"/>
    </source>
</evidence>
<comment type="subcellular location">
    <subcellularLocation>
        <location evidence="3">Cytoplasm</location>
    </subcellularLocation>
</comment>
<dbReference type="Gene3D" id="1.10.286.20">
    <property type="match status" value="1"/>
</dbReference>
<sequence length="244" mass="28136">MIESNGNFEKAIDWLRKKGVADATSFKKTNEGFVICKINKKKTIGVLLKISCETDFVTKNSTFLKMAKILANNAIFCKSKDELLLFQIKKNLSVKEMINHHINNIIKEQIKLISFERIQSEFVGYYVHHSNKIGSIVGFYKKIKGIEAISKEIAMQIVATNPIGLEKKDIPRDVIKREKNIIINNLLFKNKSINLIKKIIIGKLNKFFNENVLLDQNLITDKKIYLKKFIKNLDLKISSYKRIS</sequence>
<dbReference type="KEGG" id="sms:SMDSEM_092"/>
<gene>
    <name evidence="3 5" type="primary">tsf</name>
    <name evidence="5" type="ordered locus">SMDSEM_092</name>
</gene>
<proteinExistence type="inferred from homology"/>
<dbReference type="EMBL" id="CP001605">
    <property type="protein sequence ID" value="ACU52807.1"/>
    <property type="molecule type" value="Genomic_DNA"/>
</dbReference>
<evidence type="ECO:0000256" key="1">
    <source>
        <dbReference type="ARBA" id="ARBA00022768"/>
    </source>
</evidence>
<dbReference type="NCBIfam" id="TIGR00116">
    <property type="entry name" value="tsf"/>
    <property type="match status" value="1"/>
</dbReference>
<dbReference type="InterPro" id="IPR036402">
    <property type="entry name" value="EF-Ts_dimer_sf"/>
</dbReference>
<dbReference type="SUPFAM" id="SSF54713">
    <property type="entry name" value="Elongation factor Ts (EF-Ts), dimerisation domain"/>
    <property type="match status" value="1"/>
</dbReference>
<reference evidence="5 6" key="1">
    <citation type="journal article" date="2009" name="Proc. Natl. Acad. Sci. U.S.A.">
        <title>Convergent evolution of metabolic roles in bacterial co-symbionts of insects.</title>
        <authorList>
            <person name="McCutcheon J.P."/>
            <person name="McDonald B.R."/>
            <person name="Moran N.A."/>
        </authorList>
    </citation>
    <scope>NUCLEOTIDE SEQUENCE [LARGE SCALE GENOMIC DNA]</scope>
    <source>
        <strain evidence="5 6">SMDSEM</strain>
    </source>
</reference>
<organism evidence="5 6">
    <name type="scientific">Karelsulcia muelleri (strain SMDSEM)</name>
    <name type="common">Sulcia muelleri</name>
    <dbReference type="NCBI Taxonomy" id="595499"/>
    <lineage>
        <taxon>Bacteria</taxon>
        <taxon>Pseudomonadati</taxon>
        <taxon>Bacteroidota</taxon>
        <taxon>Flavobacteriia</taxon>
        <taxon>Flavobacteriales</taxon>
        <taxon>Candidatus Karelsulcia</taxon>
    </lineage>
</organism>
<evidence type="ECO:0000256" key="2">
    <source>
        <dbReference type="ARBA" id="ARBA00022917"/>
    </source>
</evidence>
<dbReference type="GO" id="GO:0005737">
    <property type="term" value="C:cytoplasm"/>
    <property type="evidence" value="ECO:0007669"/>
    <property type="project" value="UniProtKB-SubCell"/>
</dbReference>